<evidence type="ECO:0000256" key="3">
    <source>
        <dbReference type="ARBA" id="ARBA00022801"/>
    </source>
</evidence>
<keyword evidence="4" id="KW-0720">Serine protease</keyword>
<dbReference type="SUPFAM" id="SSF52743">
    <property type="entry name" value="Subtilisin-like"/>
    <property type="match status" value="1"/>
</dbReference>
<dbReference type="EMBL" id="LAZR01001855">
    <property type="protein sequence ID" value="KKN38053.1"/>
    <property type="molecule type" value="Genomic_DNA"/>
</dbReference>
<name>A0A0F9T988_9ZZZZ</name>
<accession>A0A0F9T988</accession>
<reference evidence="6" key="1">
    <citation type="journal article" date="2015" name="Nature">
        <title>Complex archaea that bridge the gap between prokaryotes and eukaryotes.</title>
        <authorList>
            <person name="Spang A."/>
            <person name="Saw J.H."/>
            <person name="Jorgensen S.L."/>
            <person name="Zaremba-Niedzwiedzka K."/>
            <person name="Martijn J."/>
            <person name="Lind A.E."/>
            <person name="van Eijk R."/>
            <person name="Schleper C."/>
            <person name="Guy L."/>
            <person name="Ettema T.J."/>
        </authorList>
    </citation>
    <scope>NUCLEOTIDE SEQUENCE</scope>
</reference>
<evidence type="ECO:0000313" key="6">
    <source>
        <dbReference type="EMBL" id="KKN38053.1"/>
    </source>
</evidence>
<proteinExistence type="inferred from homology"/>
<evidence type="ECO:0000256" key="2">
    <source>
        <dbReference type="ARBA" id="ARBA00022670"/>
    </source>
</evidence>
<dbReference type="GO" id="GO:0004252">
    <property type="term" value="F:serine-type endopeptidase activity"/>
    <property type="evidence" value="ECO:0007669"/>
    <property type="project" value="InterPro"/>
</dbReference>
<keyword evidence="2" id="KW-0645">Protease</keyword>
<dbReference type="Gene3D" id="3.40.50.200">
    <property type="entry name" value="Peptidase S8/S53 domain"/>
    <property type="match status" value="1"/>
</dbReference>
<dbReference type="GO" id="GO:0006508">
    <property type="term" value="P:proteolysis"/>
    <property type="evidence" value="ECO:0007669"/>
    <property type="project" value="UniProtKB-KW"/>
</dbReference>
<dbReference type="AlphaFoldDB" id="A0A0F9T988"/>
<organism evidence="6">
    <name type="scientific">marine sediment metagenome</name>
    <dbReference type="NCBI Taxonomy" id="412755"/>
    <lineage>
        <taxon>unclassified sequences</taxon>
        <taxon>metagenomes</taxon>
        <taxon>ecological metagenomes</taxon>
    </lineage>
</organism>
<dbReference type="PROSITE" id="PS51892">
    <property type="entry name" value="SUBTILASE"/>
    <property type="match status" value="1"/>
</dbReference>
<evidence type="ECO:0000259" key="5">
    <source>
        <dbReference type="Pfam" id="PF00082"/>
    </source>
</evidence>
<evidence type="ECO:0000256" key="4">
    <source>
        <dbReference type="ARBA" id="ARBA00022825"/>
    </source>
</evidence>
<gene>
    <name evidence="6" type="ORF">LCGC14_0757290</name>
</gene>
<comment type="similarity">
    <text evidence="1">Belongs to the peptidase S8 family.</text>
</comment>
<evidence type="ECO:0000256" key="1">
    <source>
        <dbReference type="ARBA" id="ARBA00011073"/>
    </source>
</evidence>
<dbReference type="InterPro" id="IPR050131">
    <property type="entry name" value="Peptidase_S8_subtilisin-like"/>
</dbReference>
<protein>
    <recommendedName>
        <fullName evidence="5">Peptidase S8/S53 domain-containing protein</fullName>
    </recommendedName>
</protein>
<dbReference type="PANTHER" id="PTHR43806">
    <property type="entry name" value="PEPTIDASE S8"/>
    <property type="match status" value="1"/>
</dbReference>
<feature type="domain" description="Peptidase S8/S53" evidence="5">
    <location>
        <begin position="182"/>
        <end position="464"/>
    </location>
</feature>
<dbReference type="InterPro" id="IPR015500">
    <property type="entry name" value="Peptidase_S8_subtilisin-rel"/>
</dbReference>
<dbReference type="InterPro" id="IPR000209">
    <property type="entry name" value="Peptidase_S8/S53_dom"/>
</dbReference>
<keyword evidence="3" id="KW-0378">Hydrolase</keyword>
<dbReference type="InterPro" id="IPR023827">
    <property type="entry name" value="Peptidase_S8_Asp-AS"/>
</dbReference>
<dbReference type="Pfam" id="PF00082">
    <property type="entry name" value="Peptidase_S8"/>
    <property type="match status" value="1"/>
</dbReference>
<dbReference type="PANTHER" id="PTHR43806:SF11">
    <property type="entry name" value="CEREVISIN-RELATED"/>
    <property type="match status" value="1"/>
</dbReference>
<dbReference type="InterPro" id="IPR036852">
    <property type="entry name" value="Peptidase_S8/S53_dom_sf"/>
</dbReference>
<dbReference type="PROSITE" id="PS00136">
    <property type="entry name" value="SUBTILASE_ASP"/>
    <property type="match status" value="1"/>
</dbReference>
<dbReference type="PRINTS" id="PR00723">
    <property type="entry name" value="SUBTILISIN"/>
</dbReference>
<comment type="caution">
    <text evidence="6">The sequence shown here is derived from an EMBL/GenBank/DDBJ whole genome shotgun (WGS) entry which is preliminary data.</text>
</comment>
<sequence length="571" mass="60452">MTAKKKKVESPNVPKVIFAQVSPKSIGGQSLFESGVLATSQNIQNYLSEKEVTLKAVEVLKKAGFRVLQITNTTINISGSASVYKDAFGQEIIAEERESFKSGGEKEMVTYLDTVQTDITGLIVPKSGNMANFIEGVAIETPYYTFAPNHLPPTKDYWHLNVPGDVSVGCNADRAHRASITGKGVHVAMVDTGFYKHPFFEERGYSVNTVRLAPGTLNPLTDDNGHGTGESANIFATAPDCRLTPVKWNFVNSTAAFNSAVALNPDIITCSWGSHRPNSISAAEQTLAAAISLAVAKGIVVVFSAGNGHWGFPGQHPDVISAGGVYLGDNMSLRASNYASGFDSNIYLGRQVPDVCGLVGQNPGAKYIMLPVQGGCEIDTDGAGGSHPSKDETAANDGWAVFSGTSAAAPQLAGVAALIKQACNRLSPSEVRDIMKTTAIDVTTGTSQTGTTSTNGPDNSTGHGLVNAYRAVLKAKLRCRFTVPPIVPPVNIVPPVVPPIIPPVLPPAAPPVLPIVPPIGTVISSADIKEGIRSNSINFGMGDTEIYMTNEEIDEVMRMVEDDQIDLDELM</sequence>